<keyword evidence="3" id="KW-1185">Reference proteome</keyword>
<dbReference type="InterPro" id="IPR018707">
    <property type="entry name" value="LpxR"/>
</dbReference>
<dbReference type="RefSeq" id="WP_171088488.1">
    <property type="nucleotide sequence ID" value="NZ_JABAIV010000013.1"/>
</dbReference>
<evidence type="ECO:0000256" key="1">
    <source>
        <dbReference type="SAM" id="SignalP"/>
    </source>
</evidence>
<protein>
    <submittedName>
        <fullName evidence="2">Lipid A deacylase LpxR family protein</fullName>
    </submittedName>
</protein>
<dbReference type="Pfam" id="PF09982">
    <property type="entry name" value="LpxR"/>
    <property type="match status" value="1"/>
</dbReference>
<feature type="chain" id="PRO_5030580841" evidence="1">
    <location>
        <begin position="22"/>
        <end position="356"/>
    </location>
</feature>
<reference evidence="2 3" key="1">
    <citation type="submission" date="2020-04" db="EMBL/GenBank/DDBJ databases">
        <title>Massilia sp. nov., a cold adapted bacteria isolated from Arctic soil.</title>
        <authorList>
            <person name="Son J."/>
            <person name="Ka J.-O."/>
        </authorList>
    </citation>
    <scope>NUCLEOTIDE SEQUENCE [LARGE SCALE GENOMIC DNA]</scope>
    <source>
        <strain evidence="2 3">ML15P13</strain>
    </source>
</reference>
<evidence type="ECO:0000313" key="3">
    <source>
        <dbReference type="Proteomes" id="UP000533905"/>
    </source>
</evidence>
<organism evidence="2 3">
    <name type="scientific">Telluria aromaticivorans</name>
    <dbReference type="NCBI Taxonomy" id="2725995"/>
    <lineage>
        <taxon>Bacteria</taxon>
        <taxon>Pseudomonadati</taxon>
        <taxon>Pseudomonadota</taxon>
        <taxon>Betaproteobacteria</taxon>
        <taxon>Burkholderiales</taxon>
        <taxon>Oxalobacteraceae</taxon>
        <taxon>Telluria group</taxon>
        <taxon>Telluria</taxon>
    </lineage>
</organism>
<name>A0A7Y2K3U2_9BURK</name>
<comment type="caution">
    <text evidence="2">The sequence shown here is derived from an EMBL/GenBank/DDBJ whole genome shotgun (WGS) entry which is preliminary data.</text>
</comment>
<gene>
    <name evidence="2" type="ORF">HGB41_22185</name>
</gene>
<dbReference type="Proteomes" id="UP000533905">
    <property type="component" value="Unassembled WGS sequence"/>
</dbReference>
<accession>A0A7Y2K3U2</accession>
<dbReference type="Gene3D" id="2.40.128.140">
    <property type="entry name" value="Outer membrane protein"/>
    <property type="match status" value="1"/>
</dbReference>
<dbReference type="EMBL" id="JABAIV010000013">
    <property type="protein sequence ID" value="NNG25698.1"/>
    <property type="molecule type" value="Genomic_DNA"/>
</dbReference>
<dbReference type="InterPro" id="IPR037107">
    <property type="entry name" value="Put_OMP_sf"/>
</dbReference>
<feature type="signal peptide" evidence="1">
    <location>
        <begin position="1"/>
        <end position="21"/>
    </location>
</feature>
<keyword evidence="1" id="KW-0732">Signal</keyword>
<dbReference type="AlphaFoldDB" id="A0A7Y2K3U2"/>
<sequence length="356" mass="39110">MRASASVLTIFASLLAVPCAAQEAGVALTDAPAAGAAEARFVTWDNDSWFETDRYYTNGIQFSSRTTEDARGDFTRRWTGAACRWLGCGDARFLFSQHSVGQLMVTPSDITIPVPQPFDRPYAGLLYVERSWLFIDQDEQAITTLSAQAGVTGKLSLAEPAQKLFHRIFDRPEPQGWDHQVGNTLAVLVSAERRSAWPSLSGALLGDIRLHTAGHWRLAVGNLMSYAAGGVTFTLGKNLPPVSPAPPGIANRAAPVDTACRLRWIQCTVTLGAEVRGMAYNMFLQGRPWRDDPEVRPRRWVGDLTAGLRMDFPTTRGSDHGPWFAQLRVTRRSGEFRAPVNVPRHTIGSLTLGVEF</sequence>
<evidence type="ECO:0000313" key="2">
    <source>
        <dbReference type="EMBL" id="NNG25698.1"/>
    </source>
</evidence>
<proteinExistence type="predicted"/>